<sequence>MSEATSSNDNEGVPATLLYDQETHISSAIRCGLVTDFIDHIEWSCDRALRKQSTDLEKFISSLKGKLKSFTAAFGTAFDQYVESCNSSQSEQDQHLFVLLEELFSTSLCSDLYSTLAPIVPLAMVVAPSPATVESLVWRLKHPPRNRRVPERLLDFKHGLPQSEYVLTEQDKEILEGFHRNYTTKYQPSIVFSAQSLQLLDSNPKNLCSARRMSFVLFVHWLTVTLLMLCWTQIHC</sequence>
<dbReference type="EMBL" id="CM056811">
    <property type="protein sequence ID" value="KAJ8634941.1"/>
    <property type="molecule type" value="Genomic_DNA"/>
</dbReference>
<proteinExistence type="predicted"/>
<comment type="caution">
    <text evidence="1">The sequence shown here is derived from an EMBL/GenBank/DDBJ whole genome shotgun (WGS) entry which is preliminary data.</text>
</comment>
<keyword evidence="2" id="KW-1185">Reference proteome</keyword>
<protein>
    <submittedName>
        <fullName evidence="1">Uncharacterized protein</fullName>
    </submittedName>
</protein>
<gene>
    <name evidence="1" type="ORF">MRB53_009208</name>
</gene>
<evidence type="ECO:0000313" key="1">
    <source>
        <dbReference type="EMBL" id="KAJ8634941.1"/>
    </source>
</evidence>
<organism evidence="1 2">
    <name type="scientific">Persea americana</name>
    <name type="common">Avocado</name>
    <dbReference type="NCBI Taxonomy" id="3435"/>
    <lineage>
        <taxon>Eukaryota</taxon>
        <taxon>Viridiplantae</taxon>
        <taxon>Streptophyta</taxon>
        <taxon>Embryophyta</taxon>
        <taxon>Tracheophyta</taxon>
        <taxon>Spermatophyta</taxon>
        <taxon>Magnoliopsida</taxon>
        <taxon>Magnoliidae</taxon>
        <taxon>Laurales</taxon>
        <taxon>Lauraceae</taxon>
        <taxon>Persea</taxon>
    </lineage>
</organism>
<accession>A0ACC2LPJ2</accession>
<name>A0ACC2LPJ2_PERAE</name>
<evidence type="ECO:0000313" key="2">
    <source>
        <dbReference type="Proteomes" id="UP001234297"/>
    </source>
</evidence>
<dbReference type="Proteomes" id="UP001234297">
    <property type="component" value="Chromosome 3"/>
</dbReference>
<reference evidence="1 2" key="1">
    <citation type="journal article" date="2022" name="Hortic Res">
        <title>A haplotype resolved chromosomal level avocado genome allows analysis of novel avocado genes.</title>
        <authorList>
            <person name="Nath O."/>
            <person name="Fletcher S.J."/>
            <person name="Hayward A."/>
            <person name="Shaw L.M."/>
            <person name="Masouleh A.K."/>
            <person name="Furtado A."/>
            <person name="Henry R.J."/>
            <person name="Mitter N."/>
        </authorList>
    </citation>
    <scope>NUCLEOTIDE SEQUENCE [LARGE SCALE GENOMIC DNA]</scope>
    <source>
        <strain evidence="2">cv. Hass</strain>
    </source>
</reference>